<keyword evidence="10" id="KW-1185">Reference proteome</keyword>
<keyword evidence="6" id="KW-0326">Glycosidase</keyword>
<comment type="catalytic activity">
    <reaction evidence="1">
        <text>Hydrolysis of terminal, non-reducing beta-D-glucosyl residues with release of beta-D-glucose.</text>
        <dbReference type="EC" id="3.2.1.21"/>
    </reaction>
</comment>
<dbReference type="InterPro" id="IPR051915">
    <property type="entry name" value="Cellulose_Degrad_GH3"/>
</dbReference>
<keyword evidence="5 9" id="KW-0378">Hydrolase</keyword>
<evidence type="ECO:0000256" key="7">
    <source>
        <dbReference type="SAM" id="MobiDB-lite"/>
    </source>
</evidence>
<evidence type="ECO:0000256" key="4">
    <source>
        <dbReference type="ARBA" id="ARBA00022729"/>
    </source>
</evidence>
<feature type="region of interest" description="Disordered" evidence="7">
    <location>
        <begin position="1"/>
        <end position="20"/>
    </location>
</feature>
<name>A0A2A2FE79_9EURY</name>
<dbReference type="Pfam" id="PF01915">
    <property type="entry name" value="Glyco_hydro_3_C"/>
    <property type="match status" value="1"/>
</dbReference>
<organism evidence="9 10">
    <name type="scientific">Halorubrum salipaludis</name>
    <dbReference type="NCBI Taxonomy" id="2032630"/>
    <lineage>
        <taxon>Archaea</taxon>
        <taxon>Methanobacteriati</taxon>
        <taxon>Methanobacteriota</taxon>
        <taxon>Stenosarchaea group</taxon>
        <taxon>Halobacteria</taxon>
        <taxon>Halobacteriales</taxon>
        <taxon>Haloferacaceae</taxon>
        <taxon>Halorubrum</taxon>
    </lineage>
</organism>
<reference evidence="9 10" key="1">
    <citation type="submission" date="2017-08" db="EMBL/GenBank/DDBJ databases">
        <title>The strain WRN001 was isolated from Binhai saline alkaline soil, Tianjin, China.</title>
        <authorList>
            <person name="Liu D."/>
            <person name="Zhang G."/>
        </authorList>
    </citation>
    <scope>NUCLEOTIDE SEQUENCE [LARGE SCALE GENOMIC DNA]</scope>
    <source>
        <strain evidence="9 10">WN019</strain>
    </source>
</reference>
<dbReference type="InterPro" id="IPR001764">
    <property type="entry name" value="Glyco_hydro_3_N"/>
</dbReference>
<dbReference type="SMART" id="SM01217">
    <property type="entry name" value="Fn3_like"/>
    <property type="match status" value="1"/>
</dbReference>
<dbReference type="AlphaFoldDB" id="A0A2A2FE79"/>
<dbReference type="OrthoDB" id="30657at2157"/>
<dbReference type="SUPFAM" id="SSF51445">
    <property type="entry name" value="(Trans)glycosidases"/>
    <property type="match status" value="1"/>
</dbReference>
<dbReference type="GO" id="GO:0009251">
    <property type="term" value="P:glucan catabolic process"/>
    <property type="evidence" value="ECO:0007669"/>
    <property type="project" value="TreeGrafter"/>
</dbReference>
<dbReference type="EC" id="3.2.1.21" evidence="3"/>
<evidence type="ECO:0000313" key="10">
    <source>
        <dbReference type="Proteomes" id="UP000218083"/>
    </source>
</evidence>
<gene>
    <name evidence="9" type="ORF">CK500_12455</name>
</gene>
<evidence type="ECO:0000256" key="2">
    <source>
        <dbReference type="ARBA" id="ARBA00005336"/>
    </source>
</evidence>
<dbReference type="Proteomes" id="UP000218083">
    <property type="component" value="Unassembled WGS sequence"/>
</dbReference>
<dbReference type="Gene3D" id="3.20.20.300">
    <property type="entry name" value="Glycoside hydrolase, family 3, N-terminal domain"/>
    <property type="match status" value="1"/>
</dbReference>
<dbReference type="PANTHER" id="PTHR30620">
    <property type="entry name" value="PERIPLASMIC BETA-GLUCOSIDASE-RELATED"/>
    <property type="match status" value="1"/>
</dbReference>
<evidence type="ECO:0000256" key="6">
    <source>
        <dbReference type="ARBA" id="ARBA00023295"/>
    </source>
</evidence>
<dbReference type="Gene3D" id="2.60.40.10">
    <property type="entry name" value="Immunoglobulins"/>
    <property type="match status" value="1"/>
</dbReference>
<dbReference type="PANTHER" id="PTHR30620:SF16">
    <property type="entry name" value="LYSOSOMAL BETA GLUCOSIDASE"/>
    <property type="match status" value="1"/>
</dbReference>
<evidence type="ECO:0000256" key="1">
    <source>
        <dbReference type="ARBA" id="ARBA00000448"/>
    </source>
</evidence>
<dbReference type="InterPro" id="IPR013783">
    <property type="entry name" value="Ig-like_fold"/>
</dbReference>
<dbReference type="Pfam" id="PF00933">
    <property type="entry name" value="Glyco_hydro_3"/>
    <property type="match status" value="1"/>
</dbReference>
<dbReference type="RefSeq" id="WP_095637544.1">
    <property type="nucleotide sequence ID" value="NZ_NSKC01000008.1"/>
</dbReference>
<proteinExistence type="inferred from homology"/>
<evidence type="ECO:0000259" key="8">
    <source>
        <dbReference type="SMART" id="SM01217"/>
    </source>
</evidence>
<evidence type="ECO:0000313" key="9">
    <source>
        <dbReference type="EMBL" id="PAU82932.1"/>
    </source>
</evidence>
<dbReference type="InterPro" id="IPR036962">
    <property type="entry name" value="Glyco_hydro_3_N_sf"/>
</dbReference>
<dbReference type="InterPro" id="IPR017853">
    <property type="entry name" value="GH"/>
</dbReference>
<dbReference type="InterPro" id="IPR026891">
    <property type="entry name" value="Fn3-like"/>
</dbReference>
<dbReference type="GO" id="GO:0008422">
    <property type="term" value="F:beta-glucosidase activity"/>
    <property type="evidence" value="ECO:0007669"/>
    <property type="project" value="UniProtKB-EC"/>
</dbReference>
<protein>
    <recommendedName>
        <fullName evidence="3">beta-glucosidase</fullName>
        <ecNumber evidence="3">3.2.1.21</ecNumber>
    </recommendedName>
</protein>
<dbReference type="SUPFAM" id="SSF52279">
    <property type="entry name" value="Beta-D-glucan exohydrolase, C-terminal domain"/>
    <property type="match status" value="1"/>
</dbReference>
<comment type="similarity">
    <text evidence="2">Belongs to the glycosyl hydrolase 3 family.</text>
</comment>
<dbReference type="InterPro" id="IPR036881">
    <property type="entry name" value="Glyco_hydro_3_C_sf"/>
</dbReference>
<sequence length="763" mass="81355">MDDRAEPPAYRRESAPTDERIDDLLGRMTLPEKAGQVTGTWAGTLRETHDLDDVKAAIDDRHLGFAAPFGWGGALATTPEDAVAAVEELQTYAREETRLGVPLLFSVDAVHGHAYVSGATVFPNGLGAAATWDPEGIEAAAAVTAREVRATGAHQNYGPTVDVGRDPRWGRVFETFGESPHLVGELAAAKVRGYQGEGPGDSAAPSDPDRVVATAKHFPAYGEPERGEDASPVDVSEYKLRNTFVRPFERALDAGVASVMPSYNSIDGEPSHGSAAFLDRLLREELGFEGHVVSDWNGIRHLHEDHRTAADHADGVRQAREAGVDVASVGHAPHADRVVELVEAGDLDEATLDRAVRRVLRLKFGLGLFDEGPDEIVDEDEAAETLGAPAHRERARETARDSMTLLENDGLLPLAGDEDVFVGGPNADDLVDQLGGWSVARDEGLPGKTIREAVADATAGEVTYAPGTTLDEAADVDAAVEAAREADVAVLALGEGWYIHEFGPEAQAGTETGNWPTRGDLRLPEAQRELVRRVHETGTPVVGVLVTGRPLIVDWMAEHVPAILMAYFPGTEGGVAVAETLFGENDPSGRLPISVPRDEGDLPQHHDALAHPTPIGADEHPDSYDPLFEFGHGLSYADFETADLSASVEPATAGSPASDDEGVGDAAPADRTVRVSVAVSNVGDRAGTETVQVYARQRHASRVRPVRSLVGFERVTLDPGETGRVEVSVPAERLGFYKPREGHVVESGIYRIDVDGASTTLDL</sequence>
<accession>A0A2A2FE79</accession>
<dbReference type="EMBL" id="NSKC01000008">
    <property type="protein sequence ID" value="PAU82932.1"/>
    <property type="molecule type" value="Genomic_DNA"/>
</dbReference>
<keyword evidence="4" id="KW-0732">Signal</keyword>
<comment type="caution">
    <text evidence="9">The sequence shown here is derived from an EMBL/GenBank/DDBJ whole genome shotgun (WGS) entry which is preliminary data.</text>
</comment>
<dbReference type="InterPro" id="IPR002772">
    <property type="entry name" value="Glyco_hydro_3_C"/>
</dbReference>
<feature type="region of interest" description="Disordered" evidence="7">
    <location>
        <begin position="647"/>
        <end position="670"/>
    </location>
</feature>
<dbReference type="Pfam" id="PF14310">
    <property type="entry name" value="Fn3-like"/>
    <property type="match status" value="1"/>
</dbReference>
<dbReference type="PRINTS" id="PR00133">
    <property type="entry name" value="GLHYDRLASE3"/>
</dbReference>
<feature type="domain" description="Fibronectin type III-like" evidence="8">
    <location>
        <begin position="689"/>
        <end position="758"/>
    </location>
</feature>
<evidence type="ECO:0000256" key="3">
    <source>
        <dbReference type="ARBA" id="ARBA00012744"/>
    </source>
</evidence>
<evidence type="ECO:0000256" key="5">
    <source>
        <dbReference type="ARBA" id="ARBA00022801"/>
    </source>
</evidence>
<dbReference type="Gene3D" id="3.40.50.1700">
    <property type="entry name" value="Glycoside hydrolase family 3 C-terminal domain"/>
    <property type="match status" value="1"/>
</dbReference>